<proteinExistence type="predicted"/>
<dbReference type="STRING" id="693661.Arcve_0031"/>
<protein>
    <submittedName>
        <fullName evidence="1">Uncharacterized protein</fullName>
    </submittedName>
</protein>
<gene>
    <name evidence="1" type="ordered locus">Arcve_0031</name>
</gene>
<name>F2KMQ0_ARCVS</name>
<reference evidence="1 2" key="1">
    <citation type="submission" date="2011-03" db="EMBL/GenBank/DDBJ databases">
        <title>The complete genome of Archaeoglobus veneficus SNP6.</title>
        <authorList>
            <consortium name="US DOE Joint Genome Institute (JGI-PGF)"/>
            <person name="Lucas S."/>
            <person name="Copeland A."/>
            <person name="Lapidus A."/>
            <person name="Bruce D."/>
            <person name="Goodwin L."/>
            <person name="Pitluck S."/>
            <person name="Kyrpides N."/>
            <person name="Mavromatis K."/>
            <person name="Pagani I."/>
            <person name="Ivanova N."/>
            <person name="Mikhailova N."/>
            <person name="Lu M."/>
            <person name="Detter J.C."/>
            <person name="Tapia R."/>
            <person name="Han C."/>
            <person name="Land M."/>
            <person name="Hauser L."/>
            <person name="Markowitz V."/>
            <person name="Cheng J.-F."/>
            <person name="Hugenholtz P."/>
            <person name="Woyke T."/>
            <person name="Wu D."/>
            <person name="Spring S."/>
            <person name="Brambilla E."/>
            <person name="Klenk H.-P."/>
            <person name="Eisen J.A."/>
        </authorList>
    </citation>
    <scope>NUCLEOTIDE SEQUENCE [LARGE SCALE GENOMIC DNA]</scope>
    <source>
        <strain>SNP6</strain>
    </source>
</reference>
<keyword evidence="2" id="KW-1185">Reference proteome</keyword>
<organism evidence="1 2">
    <name type="scientific">Archaeoglobus veneficus (strain DSM 11195 / SNP6)</name>
    <dbReference type="NCBI Taxonomy" id="693661"/>
    <lineage>
        <taxon>Archaea</taxon>
        <taxon>Methanobacteriati</taxon>
        <taxon>Methanobacteriota</taxon>
        <taxon>Archaeoglobi</taxon>
        <taxon>Archaeoglobales</taxon>
        <taxon>Archaeoglobaceae</taxon>
        <taxon>Archaeoglobus</taxon>
    </lineage>
</organism>
<dbReference type="KEGG" id="ave:Arcve_0031"/>
<dbReference type="HOGENOM" id="CLU_2067676_0_0_2"/>
<dbReference type="AlphaFoldDB" id="F2KMQ0"/>
<dbReference type="EMBL" id="CP002588">
    <property type="protein sequence ID" value="AEA46074.1"/>
    <property type="molecule type" value="Genomic_DNA"/>
</dbReference>
<evidence type="ECO:0000313" key="2">
    <source>
        <dbReference type="Proteomes" id="UP000008136"/>
    </source>
</evidence>
<dbReference type="RefSeq" id="WP_013682750.1">
    <property type="nucleotide sequence ID" value="NC_015320.1"/>
</dbReference>
<accession>F2KMQ0</accession>
<dbReference type="GeneID" id="10393121"/>
<dbReference type="Proteomes" id="UP000008136">
    <property type="component" value="Chromosome"/>
</dbReference>
<evidence type="ECO:0000313" key="1">
    <source>
        <dbReference type="EMBL" id="AEA46074.1"/>
    </source>
</evidence>
<sequence length="118" mass="13897">METYDYIIAPFECPYCGYEEEEYEWQTDALHNLLYSTKVGEQIISDGLVIYDGEIEIQTICEGCGEFVRCWIKIRDGKLTDEISCEPNDVDHEYEGFEVSGRFADELKRMMEKREPRE</sequence>